<feature type="compositionally biased region" description="Gly residues" evidence="1">
    <location>
        <begin position="71"/>
        <end position="83"/>
    </location>
</feature>
<accession>A0AAX6E233</accession>
<protein>
    <submittedName>
        <fullName evidence="2">Basic proline-rich protein-like</fullName>
    </submittedName>
</protein>
<dbReference type="EMBL" id="JANAVB010040516">
    <property type="protein sequence ID" value="KAJ6798013.1"/>
    <property type="molecule type" value="Genomic_DNA"/>
</dbReference>
<reference evidence="2" key="1">
    <citation type="journal article" date="2023" name="GigaByte">
        <title>Genome assembly of the bearded iris, Iris pallida Lam.</title>
        <authorList>
            <person name="Bruccoleri R.E."/>
            <person name="Oakeley E.J."/>
            <person name="Faust A.M.E."/>
            <person name="Altorfer M."/>
            <person name="Dessus-Babus S."/>
            <person name="Burckhardt D."/>
            <person name="Oertli M."/>
            <person name="Naumann U."/>
            <person name="Petersen F."/>
            <person name="Wong J."/>
        </authorList>
    </citation>
    <scope>NUCLEOTIDE SEQUENCE</scope>
    <source>
        <strain evidence="2">GSM-AAB239-AS_SAM_17_03QT</strain>
    </source>
</reference>
<feature type="region of interest" description="Disordered" evidence="1">
    <location>
        <begin position="1"/>
        <end position="83"/>
    </location>
</feature>
<proteinExistence type="predicted"/>
<evidence type="ECO:0000256" key="1">
    <source>
        <dbReference type="SAM" id="MobiDB-lite"/>
    </source>
</evidence>
<gene>
    <name evidence="2" type="ORF">M6B38_215420</name>
</gene>
<dbReference type="Proteomes" id="UP001140949">
    <property type="component" value="Unassembled WGS sequence"/>
</dbReference>
<evidence type="ECO:0000313" key="2">
    <source>
        <dbReference type="EMBL" id="KAJ6798013.1"/>
    </source>
</evidence>
<comment type="caution">
    <text evidence="2">The sequence shown here is derived from an EMBL/GenBank/DDBJ whole genome shotgun (WGS) entry which is preliminary data.</text>
</comment>
<keyword evidence="3" id="KW-1185">Reference proteome</keyword>
<dbReference type="AlphaFoldDB" id="A0AAX6E233"/>
<evidence type="ECO:0000313" key="3">
    <source>
        <dbReference type="Proteomes" id="UP001140949"/>
    </source>
</evidence>
<reference evidence="2" key="2">
    <citation type="submission" date="2023-04" db="EMBL/GenBank/DDBJ databases">
        <authorList>
            <person name="Bruccoleri R.E."/>
            <person name="Oakeley E.J."/>
            <person name="Faust A.-M."/>
            <person name="Dessus-Babus S."/>
            <person name="Altorfer M."/>
            <person name="Burckhardt D."/>
            <person name="Oertli M."/>
            <person name="Naumann U."/>
            <person name="Petersen F."/>
            <person name="Wong J."/>
        </authorList>
    </citation>
    <scope>NUCLEOTIDE SEQUENCE</scope>
    <source>
        <strain evidence="2">GSM-AAB239-AS_SAM_17_03QT</strain>
        <tissue evidence="2">Leaf</tissue>
    </source>
</reference>
<organism evidence="2 3">
    <name type="scientific">Iris pallida</name>
    <name type="common">Sweet iris</name>
    <dbReference type="NCBI Taxonomy" id="29817"/>
    <lineage>
        <taxon>Eukaryota</taxon>
        <taxon>Viridiplantae</taxon>
        <taxon>Streptophyta</taxon>
        <taxon>Embryophyta</taxon>
        <taxon>Tracheophyta</taxon>
        <taxon>Spermatophyta</taxon>
        <taxon>Magnoliopsida</taxon>
        <taxon>Liliopsida</taxon>
        <taxon>Asparagales</taxon>
        <taxon>Iridaceae</taxon>
        <taxon>Iridoideae</taxon>
        <taxon>Irideae</taxon>
        <taxon>Iris</taxon>
    </lineage>
</organism>
<feature type="compositionally biased region" description="Basic and acidic residues" evidence="1">
    <location>
        <begin position="1"/>
        <end position="16"/>
    </location>
</feature>
<sequence>MAARKRGEAAHRDLDSHGGAGQGSGKGRRKEASARGWARGRQLRARRGGSGGCCTETGAPRFARPRAKVSGDGGGGRAGGVGP</sequence>
<name>A0AAX6E233_IRIPA</name>